<dbReference type="Proteomes" id="UP000016587">
    <property type="component" value="Chromosome"/>
</dbReference>
<reference evidence="1 2" key="1">
    <citation type="journal article" date="2013" name="J. Bacteriol.">
        <title>Roles of HynAB and Ech, the only two hydrogenases found in the model sulfate reducer Desulfovibrio gigas.</title>
        <authorList>
            <person name="Morais-Silva F.O."/>
            <person name="Santos C.I."/>
            <person name="Rodrigues R."/>
            <person name="Pereira I.A."/>
            <person name="Rodrigues-Pousada C."/>
        </authorList>
    </citation>
    <scope>NUCLEOTIDE SEQUENCE [LARGE SCALE GENOMIC DNA]</scope>
    <source>
        <strain evidence="2">ATCC 19364 / DSM 1382 / NCIMB 9332 / VKM B-1759</strain>
    </source>
</reference>
<dbReference type="PATRIC" id="fig|1121448.10.peg.861"/>
<sequence>MPPVLTLRDAKHDAYGTVIRQDIWERIMRDVLPMIDALTTPAAEEAPEPMADWEALLQYWDFAYPPDRVVVCDHCGARSEDWLTDEPRKFTLKAAAFSGLVNFECQQCQARVLKRHFKDKYKFECKPFTVRRSST</sequence>
<dbReference type="AlphaFoldDB" id="T2G9A3"/>
<dbReference type="HOGENOM" id="CLU_1822236_0_0_7"/>
<evidence type="ECO:0000313" key="1">
    <source>
        <dbReference type="EMBL" id="AGW12754.1"/>
    </source>
</evidence>
<organism evidence="1 2">
    <name type="scientific">Megalodesulfovibrio gigas (strain ATCC 19364 / DSM 1382 / NCIMB 9332 / VKM B-1759)</name>
    <name type="common">Desulfovibrio gigas</name>
    <dbReference type="NCBI Taxonomy" id="1121448"/>
    <lineage>
        <taxon>Bacteria</taxon>
        <taxon>Pseudomonadati</taxon>
        <taxon>Thermodesulfobacteriota</taxon>
        <taxon>Desulfovibrionia</taxon>
        <taxon>Desulfovibrionales</taxon>
        <taxon>Desulfovibrionaceae</taxon>
        <taxon>Megalodesulfovibrio</taxon>
    </lineage>
</organism>
<dbReference type="KEGG" id="dgg:DGI_0861"/>
<dbReference type="STRING" id="1121448.DGI_0861"/>
<name>T2G9A3_MEGG1</name>
<evidence type="ECO:0000313" key="2">
    <source>
        <dbReference type="Proteomes" id="UP000016587"/>
    </source>
</evidence>
<dbReference type="EMBL" id="CP006585">
    <property type="protein sequence ID" value="AGW12754.1"/>
    <property type="molecule type" value="Genomic_DNA"/>
</dbReference>
<accession>T2G9A3</accession>
<proteinExistence type="predicted"/>
<reference evidence="2" key="2">
    <citation type="submission" date="2013-07" db="EMBL/GenBank/DDBJ databases">
        <authorList>
            <person name="Morais-Silva F.O."/>
            <person name="Rezende A.M."/>
            <person name="Pimentel C."/>
            <person name="Resende D.M."/>
            <person name="Santos C.I."/>
            <person name="Clemente C."/>
            <person name="de Oliveira L.M."/>
            <person name="da Silva S.M."/>
            <person name="Costa D.A."/>
            <person name="Varela-Raposo A."/>
            <person name="Horacio E.C.A."/>
            <person name="Matos M."/>
            <person name="Flores O."/>
            <person name="Ruiz J.C."/>
            <person name="Rodrigues-Pousada C."/>
        </authorList>
    </citation>
    <scope>NUCLEOTIDE SEQUENCE [LARGE SCALE GENOMIC DNA]</scope>
    <source>
        <strain evidence="2">ATCC 19364 / DSM 1382 / NCIMB 9332 / VKM B-1759</strain>
    </source>
</reference>
<protein>
    <submittedName>
        <fullName evidence="1">Uncharacterized protein</fullName>
    </submittedName>
</protein>
<gene>
    <name evidence="1" type="ORF">DGI_0861</name>
</gene>
<keyword evidence="2" id="KW-1185">Reference proteome</keyword>
<dbReference type="eggNOG" id="ENOG503404B">
    <property type="taxonomic scope" value="Bacteria"/>
</dbReference>